<feature type="domain" description="DUF7344" evidence="1">
    <location>
        <begin position="10"/>
        <end position="87"/>
    </location>
</feature>
<dbReference type="AlphaFoldDB" id="A0A9Q4Q552"/>
<dbReference type="InterPro" id="IPR055768">
    <property type="entry name" value="DUF7344"/>
</dbReference>
<evidence type="ECO:0000313" key="3">
    <source>
        <dbReference type="Proteomes" id="UP001154061"/>
    </source>
</evidence>
<dbReference type="SUPFAM" id="SSF46785">
    <property type="entry name" value="Winged helix' DNA-binding domain"/>
    <property type="match status" value="1"/>
</dbReference>
<dbReference type="Pfam" id="PF24035">
    <property type="entry name" value="DUF7344"/>
    <property type="match status" value="1"/>
</dbReference>
<protein>
    <submittedName>
        <fullName evidence="2">ArsR family transcriptional regulator</fullName>
    </submittedName>
</protein>
<proteinExistence type="predicted"/>
<dbReference type="Proteomes" id="UP001154061">
    <property type="component" value="Unassembled WGS sequence"/>
</dbReference>
<gene>
    <name evidence="2" type="ORF">NDI89_19975</name>
</gene>
<keyword evidence="3" id="KW-1185">Reference proteome</keyword>
<reference evidence="2" key="1">
    <citation type="submission" date="2022-06" db="EMBL/GenBank/DDBJ databases">
        <title>Natrinema sp. a new haloarchaeum isolate from saline soil.</title>
        <authorList>
            <person name="Strakova D."/>
            <person name="Galisteo C."/>
            <person name="Sanchez-Porro C."/>
            <person name="Ventosa A."/>
        </authorList>
    </citation>
    <scope>NUCLEOTIDE SEQUENCE</scope>
    <source>
        <strain evidence="2">S1CR25-10</strain>
    </source>
</reference>
<dbReference type="InterPro" id="IPR036390">
    <property type="entry name" value="WH_DNA-bd_sf"/>
</dbReference>
<name>A0A9Q4Q552_9EURY</name>
<organism evidence="2 3">
    <name type="scientific">Natrinema salsiterrestre</name>
    <dbReference type="NCBI Taxonomy" id="2950540"/>
    <lineage>
        <taxon>Archaea</taxon>
        <taxon>Methanobacteriati</taxon>
        <taxon>Methanobacteriota</taxon>
        <taxon>Stenosarchaea group</taxon>
        <taxon>Halobacteria</taxon>
        <taxon>Halobacteriales</taxon>
        <taxon>Natrialbaceae</taxon>
        <taxon>Natrinema</taxon>
    </lineage>
</organism>
<sequence length="281" mass="32106">MDSQEDEIIRLLADTTNRAVLTALNDAAREMTVTELAERLVSGDTILRSSNYESELEQTVISLHHDHLPRLDEAGLIEYDTDNNVVSYGNYSSVDAEWMDLEILDELLSRFRTERRVDESAVGLLEGRDDVYEHCRELADGAENELFLIYASDDLLDEDCLPHAKSAIERDVELYAGTKSRDAREFFREYLPDATIWDPQMDWMYDQSSCPRISRLIVVDRKKVVIGLWDEDDDGTRTEIALVGQGDTNPLVVLVRELLGPRLDHLDYQSDDFLGNLPFNT</sequence>
<comment type="caution">
    <text evidence="2">The sequence shown here is derived from an EMBL/GenBank/DDBJ whole genome shotgun (WGS) entry which is preliminary data.</text>
</comment>
<dbReference type="RefSeq" id="WP_277524254.1">
    <property type="nucleotide sequence ID" value="NZ_JAMQOT010000009.1"/>
</dbReference>
<evidence type="ECO:0000313" key="2">
    <source>
        <dbReference type="EMBL" id="MDF9747858.1"/>
    </source>
</evidence>
<dbReference type="InterPro" id="IPR036388">
    <property type="entry name" value="WH-like_DNA-bd_sf"/>
</dbReference>
<evidence type="ECO:0000259" key="1">
    <source>
        <dbReference type="Pfam" id="PF24035"/>
    </source>
</evidence>
<dbReference type="Gene3D" id="1.10.10.10">
    <property type="entry name" value="Winged helix-like DNA-binding domain superfamily/Winged helix DNA-binding domain"/>
    <property type="match status" value="1"/>
</dbReference>
<accession>A0A9Q4Q552</accession>
<dbReference type="EMBL" id="JAMQOT010000009">
    <property type="protein sequence ID" value="MDF9747858.1"/>
    <property type="molecule type" value="Genomic_DNA"/>
</dbReference>